<keyword evidence="2" id="KW-1185">Reference proteome</keyword>
<sequence length="329" mass="35608">MRALLVAVLIAAILWAGYWVVGSRLVEREVTAWFAAPHGDVTAAQSDITVLGFPNRFDLTVTDPALADTARGWGWRAPFAQVFMMTWKPWHLIAALPQEQEIDTPFGPFRLTSSQFEGSLVMIPGTALALDRTVVSADNPALLRADGWEVSATKATFATRLAPDDAKAHEIGIEVTTLTPPAEFRMALANRSALPEQVEKVRLDMVATFTAPIDRFAAVARPRLSALRVKEGLLRWGDMVISANGEVSPAADGTAEGRIELRVQNWRELVPVLVAAGLVTAEVSPTVTRAMELLSEQGANPDVLDIPLVMQSGRMTLGPLPLGPAPQMF</sequence>
<name>A0A842I7D1_9RHOB</name>
<dbReference type="EMBL" id="JACLQD010000001">
    <property type="protein sequence ID" value="MBC2834888.1"/>
    <property type="molecule type" value="Genomic_DNA"/>
</dbReference>
<evidence type="ECO:0000313" key="1">
    <source>
        <dbReference type="EMBL" id="MBC2834888.1"/>
    </source>
</evidence>
<comment type="caution">
    <text evidence="1">The sequence shown here is derived from an EMBL/GenBank/DDBJ whole genome shotgun (WGS) entry which is preliminary data.</text>
</comment>
<proteinExistence type="predicted"/>
<organism evidence="1 2">
    <name type="scientific">Paragemmobacter straminiformis</name>
    <dbReference type="NCBI Taxonomy" id="2045119"/>
    <lineage>
        <taxon>Bacteria</taxon>
        <taxon>Pseudomonadati</taxon>
        <taxon>Pseudomonadota</taxon>
        <taxon>Alphaproteobacteria</taxon>
        <taxon>Rhodobacterales</taxon>
        <taxon>Paracoccaceae</taxon>
        <taxon>Paragemmobacter</taxon>
    </lineage>
</organism>
<dbReference type="InterPro" id="IPR018666">
    <property type="entry name" value="DUF2125"/>
</dbReference>
<accession>A0A842I7D1</accession>
<gene>
    <name evidence="1" type="ORF">H7F16_05170</name>
</gene>
<dbReference type="Pfam" id="PF09898">
    <property type="entry name" value="DUF2125"/>
    <property type="match status" value="1"/>
</dbReference>
<dbReference type="Proteomes" id="UP000555411">
    <property type="component" value="Unassembled WGS sequence"/>
</dbReference>
<evidence type="ECO:0000313" key="2">
    <source>
        <dbReference type="Proteomes" id="UP000555411"/>
    </source>
</evidence>
<reference evidence="1 2" key="1">
    <citation type="journal article" date="2017" name="Int. J. Syst. Evol. Microbiol.">
        <title>Gemmobacter straminiformis sp. nov., isolated from an artificial fountain.</title>
        <authorList>
            <person name="Kang J.Y."/>
            <person name="Kim M.J."/>
            <person name="Chun J."/>
            <person name="Son K.P."/>
            <person name="Jahng K.Y."/>
        </authorList>
    </citation>
    <scope>NUCLEOTIDE SEQUENCE [LARGE SCALE GENOMIC DNA]</scope>
    <source>
        <strain evidence="1 2">CAM-8</strain>
    </source>
</reference>
<protein>
    <submittedName>
        <fullName evidence="1">DUF2125 domain-containing protein</fullName>
    </submittedName>
</protein>
<dbReference type="RefSeq" id="WP_185796454.1">
    <property type="nucleotide sequence ID" value="NZ_JACLQD010000001.1"/>
</dbReference>
<dbReference type="AlphaFoldDB" id="A0A842I7D1"/>